<dbReference type="AlphaFoldDB" id="A0A1H4ZRQ3"/>
<keyword evidence="2" id="KW-0238">DNA-binding</keyword>
<dbReference type="Proteomes" id="UP000198992">
    <property type="component" value="Unassembled WGS sequence"/>
</dbReference>
<dbReference type="EMBL" id="FNTH01000001">
    <property type="protein sequence ID" value="SED32772.1"/>
    <property type="molecule type" value="Genomic_DNA"/>
</dbReference>
<sequence>MKKMTNEPTEPPAASKPCNGDLSAQFHRALSVLAGKWKGDILWQLVERKRRFGELRQAIPGVTQHMLTTQLRDLEANGLVKRTVYPEVPPRVEYEMTPSAKALKPVFDELYRWAQEHGFPTSAQGAAGGAQPKPAPQSSDADEPESQPRKADRRAG</sequence>
<keyword evidence="3" id="KW-0804">Transcription</keyword>
<dbReference type="Gene3D" id="1.10.10.10">
    <property type="entry name" value="Winged helix-like DNA-binding domain superfamily/Winged helix DNA-binding domain"/>
    <property type="match status" value="1"/>
</dbReference>
<evidence type="ECO:0000256" key="4">
    <source>
        <dbReference type="SAM" id="MobiDB-lite"/>
    </source>
</evidence>
<dbReference type="InterPro" id="IPR002577">
    <property type="entry name" value="HTH_HxlR"/>
</dbReference>
<evidence type="ECO:0000259" key="5">
    <source>
        <dbReference type="PROSITE" id="PS51118"/>
    </source>
</evidence>
<feature type="region of interest" description="Disordered" evidence="4">
    <location>
        <begin position="1"/>
        <end position="20"/>
    </location>
</feature>
<dbReference type="InterPro" id="IPR036388">
    <property type="entry name" value="WH-like_DNA-bd_sf"/>
</dbReference>
<proteinExistence type="predicted"/>
<dbReference type="InterPro" id="IPR011991">
    <property type="entry name" value="ArsR-like_HTH"/>
</dbReference>
<accession>A0A1H4ZRQ3</accession>
<feature type="compositionally biased region" description="Low complexity" evidence="4">
    <location>
        <begin position="123"/>
        <end position="132"/>
    </location>
</feature>
<dbReference type="Pfam" id="PF01638">
    <property type="entry name" value="HxlR"/>
    <property type="match status" value="1"/>
</dbReference>
<dbReference type="RefSeq" id="WP_244549681.1">
    <property type="nucleotide sequence ID" value="NZ_FNTH01000001.1"/>
</dbReference>
<feature type="compositionally biased region" description="Basic and acidic residues" evidence="4">
    <location>
        <begin position="146"/>
        <end position="156"/>
    </location>
</feature>
<dbReference type="GO" id="GO:0003677">
    <property type="term" value="F:DNA binding"/>
    <property type="evidence" value="ECO:0007669"/>
    <property type="project" value="UniProtKB-KW"/>
</dbReference>
<evidence type="ECO:0000256" key="3">
    <source>
        <dbReference type="ARBA" id="ARBA00023163"/>
    </source>
</evidence>
<dbReference type="SUPFAM" id="SSF46785">
    <property type="entry name" value="Winged helix' DNA-binding domain"/>
    <property type="match status" value="1"/>
</dbReference>
<feature type="region of interest" description="Disordered" evidence="4">
    <location>
        <begin position="118"/>
        <end position="156"/>
    </location>
</feature>
<keyword evidence="1" id="KW-0805">Transcription regulation</keyword>
<organism evidence="6 7">
    <name type="scientific">Bradyrhizobium erythrophlei</name>
    <dbReference type="NCBI Taxonomy" id="1437360"/>
    <lineage>
        <taxon>Bacteria</taxon>
        <taxon>Pseudomonadati</taxon>
        <taxon>Pseudomonadota</taxon>
        <taxon>Alphaproteobacteria</taxon>
        <taxon>Hyphomicrobiales</taxon>
        <taxon>Nitrobacteraceae</taxon>
        <taxon>Bradyrhizobium</taxon>
    </lineage>
</organism>
<evidence type="ECO:0000256" key="2">
    <source>
        <dbReference type="ARBA" id="ARBA00023125"/>
    </source>
</evidence>
<reference evidence="6 7" key="1">
    <citation type="submission" date="2016-10" db="EMBL/GenBank/DDBJ databases">
        <authorList>
            <person name="de Groot N.N."/>
        </authorList>
    </citation>
    <scope>NUCLEOTIDE SEQUENCE [LARGE SCALE GENOMIC DNA]</scope>
    <source>
        <strain evidence="6 7">MT12</strain>
    </source>
</reference>
<dbReference type="InterPro" id="IPR036390">
    <property type="entry name" value="WH_DNA-bd_sf"/>
</dbReference>
<dbReference type="PROSITE" id="PS51118">
    <property type="entry name" value="HTH_HXLR"/>
    <property type="match status" value="1"/>
</dbReference>
<dbReference type="PANTHER" id="PTHR33204">
    <property type="entry name" value="TRANSCRIPTIONAL REGULATOR, MARR FAMILY"/>
    <property type="match status" value="1"/>
</dbReference>
<evidence type="ECO:0000313" key="6">
    <source>
        <dbReference type="EMBL" id="SED32772.1"/>
    </source>
</evidence>
<gene>
    <name evidence="6" type="ORF">SAMN05444164_4449</name>
</gene>
<protein>
    <submittedName>
        <fullName evidence="6">Transcriptional regulator, HxlR family</fullName>
    </submittedName>
</protein>
<dbReference type="CDD" id="cd00090">
    <property type="entry name" value="HTH_ARSR"/>
    <property type="match status" value="1"/>
</dbReference>
<evidence type="ECO:0000256" key="1">
    <source>
        <dbReference type="ARBA" id="ARBA00023015"/>
    </source>
</evidence>
<name>A0A1H4ZRQ3_9BRAD</name>
<dbReference type="GO" id="GO:0006355">
    <property type="term" value="P:regulation of DNA-templated transcription"/>
    <property type="evidence" value="ECO:0007669"/>
    <property type="project" value="UniProtKB-ARBA"/>
</dbReference>
<feature type="domain" description="HTH hxlR-type" evidence="5">
    <location>
        <begin position="18"/>
        <end position="122"/>
    </location>
</feature>
<dbReference type="PANTHER" id="PTHR33204:SF29">
    <property type="entry name" value="TRANSCRIPTIONAL REGULATOR"/>
    <property type="match status" value="1"/>
</dbReference>
<evidence type="ECO:0000313" key="7">
    <source>
        <dbReference type="Proteomes" id="UP000198992"/>
    </source>
</evidence>